<keyword evidence="3" id="KW-1185">Reference proteome</keyword>
<feature type="transmembrane region" description="Helical" evidence="1">
    <location>
        <begin position="138"/>
        <end position="155"/>
    </location>
</feature>
<keyword evidence="1" id="KW-0472">Membrane</keyword>
<dbReference type="Proteomes" id="UP001165089">
    <property type="component" value="Unassembled WGS sequence"/>
</dbReference>
<comment type="caution">
    <text evidence="2">The sequence shown here is derived from an EMBL/GenBank/DDBJ whole genome shotgun (WGS) entry which is preliminary data.</text>
</comment>
<feature type="transmembrane region" description="Helical" evidence="1">
    <location>
        <begin position="165"/>
        <end position="183"/>
    </location>
</feature>
<keyword evidence="1" id="KW-0812">Transmembrane</keyword>
<dbReference type="RefSeq" id="WP_285726970.1">
    <property type="nucleotide sequence ID" value="NZ_BSDD01000005.1"/>
</dbReference>
<accession>A0ABQ5Q8S3</accession>
<evidence type="ECO:0000313" key="3">
    <source>
        <dbReference type="Proteomes" id="UP001165089"/>
    </source>
</evidence>
<organism evidence="2 3">
    <name type="scientific">Geothrix rubra</name>
    <dbReference type="NCBI Taxonomy" id="2927977"/>
    <lineage>
        <taxon>Bacteria</taxon>
        <taxon>Pseudomonadati</taxon>
        <taxon>Acidobacteriota</taxon>
        <taxon>Holophagae</taxon>
        <taxon>Holophagales</taxon>
        <taxon>Holophagaceae</taxon>
        <taxon>Geothrix</taxon>
    </lineage>
</organism>
<protein>
    <recommendedName>
        <fullName evidence="4">Elongation factor-1 alpha</fullName>
    </recommendedName>
</protein>
<keyword evidence="1" id="KW-1133">Transmembrane helix</keyword>
<gene>
    <name evidence="2" type="ORF">GETHPA_26110</name>
</gene>
<evidence type="ECO:0008006" key="4">
    <source>
        <dbReference type="Google" id="ProtNLM"/>
    </source>
</evidence>
<feature type="transmembrane region" description="Helical" evidence="1">
    <location>
        <begin position="195"/>
        <end position="217"/>
    </location>
</feature>
<reference evidence="2 3" key="1">
    <citation type="journal article" date="2023" name="Antonie Van Leeuwenhoek">
        <title>Mesoterricola silvestris gen. nov., sp. nov., Mesoterricola sediminis sp. nov., Geothrix oryzae sp. nov., Geothrix edaphica sp. nov., Geothrix rubra sp. nov., and Geothrix limicola sp. nov., six novel members of Acidobacteriota isolated from soils.</title>
        <authorList>
            <person name="Itoh H."/>
            <person name="Sugisawa Y."/>
            <person name="Mise K."/>
            <person name="Xu Z."/>
            <person name="Kuniyasu M."/>
            <person name="Ushijima N."/>
            <person name="Kawano K."/>
            <person name="Kobayashi E."/>
            <person name="Shiratori Y."/>
            <person name="Masuda Y."/>
            <person name="Senoo K."/>
        </authorList>
    </citation>
    <scope>NUCLEOTIDE SEQUENCE [LARGE SCALE GENOMIC DNA]</scope>
    <source>
        <strain evidence="2 3">Red803</strain>
    </source>
</reference>
<dbReference type="EMBL" id="BSDD01000005">
    <property type="protein sequence ID" value="GLH71078.1"/>
    <property type="molecule type" value="Genomic_DNA"/>
</dbReference>
<proteinExistence type="predicted"/>
<evidence type="ECO:0000313" key="2">
    <source>
        <dbReference type="EMBL" id="GLH71078.1"/>
    </source>
</evidence>
<name>A0ABQ5Q8S3_9BACT</name>
<sequence>MSLRDQPASERAFASLVVLALASAMALGATFVATRELAPGPAAAQAGPPQHSRLLSVLDGVMAVNTNPAQVEVFRTWVKGGATREGWPPVESIVTNNCSRCHDAGGQFPRLASYEDLRPIALEETPQGLMGLLRSRPLHLFGFPAILLLSSLLYLRRTAWSGRKALMAATAAAVVFDLAQWMLRQGAPAGRWAAWTALAGLAAAMLAQVGVVLAELWRPRKA</sequence>
<evidence type="ECO:0000256" key="1">
    <source>
        <dbReference type="SAM" id="Phobius"/>
    </source>
</evidence>